<dbReference type="PANTHER" id="PTHR46401:SF2">
    <property type="entry name" value="GLYCOSYLTRANSFERASE WBBK-RELATED"/>
    <property type="match status" value="1"/>
</dbReference>
<accession>A0ABY5FXI4</accession>
<protein>
    <submittedName>
        <fullName evidence="3">Glycosyltransferase</fullName>
        <ecNumber evidence="3">2.4.-.-</ecNumber>
    </submittedName>
</protein>
<reference evidence="3" key="1">
    <citation type="submission" date="2022-07" db="EMBL/GenBank/DDBJ databases">
        <title>Taxonomic analysis of Microcella humidisoli nov. sp., isolated from riverside soil.</title>
        <authorList>
            <person name="Molina K.M."/>
            <person name="Kim S.B."/>
        </authorList>
    </citation>
    <scope>NUCLEOTIDE SEQUENCE</scope>
    <source>
        <strain evidence="3">MMS21-STM10</strain>
    </source>
</reference>
<dbReference type="EC" id="2.4.-.-" evidence="3"/>
<dbReference type="Proteomes" id="UP001060039">
    <property type="component" value="Chromosome"/>
</dbReference>
<dbReference type="RefSeq" id="WP_255160142.1">
    <property type="nucleotide sequence ID" value="NZ_CP101497.1"/>
</dbReference>
<dbReference type="PANTHER" id="PTHR46401">
    <property type="entry name" value="GLYCOSYLTRANSFERASE WBBK-RELATED"/>
    <property type="match status" value="1"/>
</dbReference>
<evidence type="ECO:0000313" key="3">
    <source>
        <dbReference type="EMBL" id="UTT63009.1"/>
    </source>
</evidence>
<organism evidence="3 4">
    <name type="scientific">Microcella humidisoli</name>
    <dbReference type="NCBI Taxonomy" id="2963406"/>
    <lineage>
        <taxon>Bacteria</taxon>
        <taxon>Bacillati</taxon>
        <taxon>Actinomycetota</taxon>
        <taxon>Actinomycetes</taxon>
        <taxon>Micrococcales</taxon>
        <taxon>Microbacteriaceae</taxon>
        <taxon>Microcella</taxon>
    </lineage>
</organism>
<dbReference type="EMBL" id="CP101497">
    <property type="protein sequence ID" value="UTT63009.1"/>
    <property type="molecule type" value="Genomic_DNA"/>
</dbReference>
<dbReference type="Gene3D" id="3.40.50.2000">
    <property type="entry name" value="Glycogen Phosphorylase B"/>
    <property type="match status" value="1"/>
</dbReference>
<sequence>MSAVPSSVFAQATAQRVDAALTALGETPANGVAERLARLVELARRAESTDAVWLLIIAVCGAFPRQDDVRAVRRVLDLVEGPRAVRRVLATLRPLIIECGGLERRLQILDHVVVVDVDFSATHEHNTGIQRVVRETMASWVGTRADVHLAAWTRASSALRAVSAAERDRVVDWGSPTRFRGAESSAADGDIVVPWRSDVVIVEVPSAASSERMAALAEFSGNRVHLVGYDTIPIVSADMLHPREAEKFASYLTLVKHSTSIVGISESAAQEFSGYISALRSQGVTGPQVSSCALPAELTAASEIVDDPADDRMLVLSVGSHEARKNHRALLFASEVLWREGFEFELALVGRGSAEYIGAFDAEIARMVARGRPITVRRDAGDEELAEFYRRARVMVFPSLHEGYGLPVAEALSRATPVITTAYGSTAEIARDGGCLVIDPRDDDSLVDALRSVLADDSLVERLRDEARRRPERTWKQYADELWAAMIQASPAGSAGGAA</sequence>
<evidence type="ECO:0000259" key="2">
    <source>
        <dbReference type="Pfam" id="PF00534"/>
    </source>
</evidence>
<dbReference type="GO" id="GO:0016757">
    <property type="term" value="F:glycosyltransferase activity"/>
    <property type="evidence" value="ECO:0007669"/>
    <property type="project" value="UniProtKB-KW"/>
</dbReference>
<keyword evidence="4" id="KW-1185">Reference proteome</keyword>
<dbReference type="SUPFAM" id="SSF53756">
    <property type="entry name" value="UDP-Glycosyltransferase/glycogen phosphorylase"/>
    <property type="match status" value="1"/>
</dbReference>
<dbReference type="InterPro" id="IPR001296">
    <property type="entry name" value="Glyco_trans_1"/>
</dbReference>
<proteinExistence type="predicted"/>
<keyword evidence="1 3" id="KW-0808">Transferase</keyword>
<gene>
    <name evidence="3" type="ORF">NNL39_02560</name>
</gene>
<name>A0ABY5FXI4_9MICO</name>
<evidence type="ECO:0000313" key="4">
    <source>
        <dbReference type="Proteomes" id="UP001060039"/>
    </source>
</evidence>
<keyword evidence="3" id="KW-0328">Glycosyltransferase</keyword>
<feature type="domain" description="Glycosyl transferase family 1" evidence="2">
    <location>
        <begin position="310"/>
        <end position="470"/>
    </location>
</feature>
<dbReference type="Pfam" id="PF00534">
    <property type="entry name" value="Glycos_transf_1"/>
    <property type="match status" value="1"/>
</dbReference>
<evidence type="ECO:0000256" key="1">
    <source>
        <dbReference type="ARBA" id="ARBA00022679"/>
    </source>
</evidence>